<dbReference type="SMART" id="SM00015">
    <property type="entry name" value="IQ"/>
    <property type="match status" value="2"/>
</dbReference>
<reference evidence="6" key="1">
    <citation type="journal article" date="2023" name="Plant J.">
        <title>The genome of the king protea, Protea cynaroides.</title>
        <authorList>
            <person name="Chang J."/>
            <person name="Duong T.A."/>
            <person name="Schoeman C."/>
            <person name="Ma X."/>
            <person name="Roodt D."/>
            <person name="Barker N."/>
            <person name="Li Z."/>
            <person name="Van de Peer Y."/>
            <person name="Mizrachi E."/>
        </authorList>
    </citation>
    <scope>NUCLEOTIDE SEQUENCE</scope>
    <source>
        <tissue evidence="6">Young leaves</tissue>
    </source>
</reference>
<gene>
    <name evidence="6" type="ORF">NE237_028128</name>
</gene>
<dbReference type="Gene3D" id="1.20.5.190">
    <property type="match status" value="1"/>
</dbReference>
<dbReference type="PANTHER" id="PTHR32295:SF33">
    <property type="entry name" value="PROTEIN IQ-DOMAIN 21"/>
    <property type="match status" value="1"/>
</dbReference>
<comment type="similarity">
    <text evidence="2">Belongs to the IQD family.</text>
</comment>
<feature type="compositionally biased region" description="Polar residues" evidence="4">
    <location>
        <begin position="542"/>
        <end position="554"/>
    </location>
</feature>
<name>A0A9Q0GQK6_9MAGN</name>
<evidence type="ECO:0000313" key="6">
    <source>
        <dbReference type="EMBL" id="KAJ4951296.1"/>
    </source>
</evidence>
<comment type="caution">
    <text evidence="6">The sequence shown here is derived from an EMBL/GenBank/DDBJ whole genome shotgun (WGS) entry which is preliminary data.</text>
</comment>
<evidence type="ECO:0000256" key="2">
    <source>
        <dbReference type="ARBA" id="ARBA00024341"/>
    </source>
</evidence>
<feature type="compositionally biased region" description="Low complexity" evidence="4">
    <location>
        <begin position="560"/>
        <end position="580"/>
    </location>
</feature>
<comment type="subunit">
    <text evidence="3">Binds to multiple calmodulin (CaM) in the presence of Ca(2+) and CaM-like proteins.</text>
</comment>
<proteinExistence type="inferred from homology"/>
<dbReference type="Pfam" id="PF13178">
    <property type="entry name" value="DUF4005"/>
    <property type="match status" value="1"/>
</dbReference>
<dbReference type="Proteomes" id="UP001141806">
    <property type="component" value="Unassembled WGS sequence"/>
</dbReference>
<feature type="region of interest" description="Disordered" evidence="4">
    <location>
        <begin position="197"/>
        <end position="218"/>
    </location>
</feature>
<dbReference type="PROSITE" id="PS50096">
    <property type="entry name" value="IQ"/>
    <property type="match status" value="2"/>
</dbReference>
<dbReference type="GO" id="GO:0005516">
    <property type="term" value="F:calmodulin binding"/>
    <property type="evidence" value="ECO:0007669"/>
    <property type="project" value="UniProtKB-KW"/>
</dbReference>
<dbReference type="AlphaFoldDB" id="A0A9Q0GQK6"/>
<keyword evidence="1" id="KW-0112">Calmodulin-binding</keyword>
<dbReference type="OrthoDB" id="1915057at2759"/>
<dbReference type="PANTHER" id="PTHR32295">
    <property type="entry name" value="IQ-DOMAIN 5-RELATED"/>
    <property type="match status" value="1"/>
</dbReference>
<dbReference type="InterPro" id="IPR000048">
    <property type="entry name" value="IQ_motif_EF-hand-BS"/>
</dbReference>
<accession>A0A9Q0GQK6</accession>
<evidence type="ECO:0000256" key="4">
    <source>
        <dbReference type="SAM" id="MobiDB-lite"/>
    </source>
</evidence>
<feature type="compositionally biased region" description="Low complexity" evidence="4">
    <location>
        <begin position="600"/>
        <end position="614"/>
    </location>
</feature>
<feature type="region of interest" description="Disordered" evidence="4">
    <location>
        <begin position="523"/>
        <end position="614"/>
    </location>
</feature>
<feature type="domain" description="DUF4005" evidence="5">
    <location>
        <begin position="509"/>
        <end position="568"/>
    </location>
</feature>
<organism evidence="6 7">
    <name type="scientific">Protea cynaroides</name>
    <dbReference type="NCBI Taxonomy" id="273540"/>
    <lineage>
        <taxon>Eukaryota</taxon>
        <taxon>Viridiplantae</taxon>
        <taxon>Streptophyta</taxon>
        <taxon>Embryophyta</taxon>
        <taxon>Tracheophyta</taxon>
        <taxon>Spermatophyta</taxon>
        <taxon>Magnoliopsida</taxon>
        <taxon>Proteales</taxon>
        <taxon>Proteaceae</taxon>
        <taxon>Protea</taxon>
    </lineage>
</organism>
<evidence type="ECO:0000256" key="1">
    <source>
        <dbReference type="ARBA" id="ARBA00022860"/>
    </source>
</evidence>
<dbReference type="Pfam" id="PF00612">
    <property type="entry name" value="IQ"/>
    <property type="match status" value="1"/>
</dbReference>
<evidence type="ECO:0000313" key="7">
    <source>
        <dbReference type="Proteomes" id="UP001141806"/>
    </source>
</evidence>
<dbReference type="CDD" id="cd23767">
    <property type="entry name" value="IQCD"/>
    <property type="match status" value="1"/>
</dbReference>
<evidence type="ECO:0000259" key="5">
    <source>
        <dbReference type="Pfam" id="PF13178"/>
    </source>
</evidence>
<dbReference type="EMBL" id="JAMYWD010000012">
    <property type="protein sequence ID" value="KAJ4951296.1"/>
    <property type="molecule type" value="Genomic_DNA"/>
</dbReference>
<protein>
    <recommendedName>
        <fullName evidence="5">DUF4005 domain-containing protein</fullName>
    </recommendedName>
</protein>
<sequence length="614" mass="67940">MKISSRLRLLRESSVTLFSSSISSPVENSDPIYGMASVNLGSIVVGSSAGNHVDGPWRSVMTRPTGSLNQNLAGNQTVQGGVFTLEAMNNGSDNVTDVLQMVTGRLPDLNALPDPVASGGMTRVVLPQDVVDRQFAMYQLGLIGRVFTRDSLLSCGMGKKGSWFKAVKKVFKQSPKDLDNNKKQNVVEKWQPAETPDTVSFENFPAETSPDDATNDEHSPVLITQDRNHAIAVAFATAAAAEAAVAAAQAAAKVVRLAGYGCHSKEEKAAILIQSFYRGYLARRALRALKGLVRLQALVRGHNVRRQARMTMRCMQALVRVQARVRDRRLQFAHENLQRREDQEQQWQQAQVDYEGEVQQRLRLKSQSPYRHANKSEMERSWDARNQSLETVKKEISQRKQEAAFRKEKALAYAVSYQLPNAGDSKFYSEHPGKPQMGWNWLERWMASQPRETHHLAKQDGSYVPLTNQDATSEKTVEMDIATPPHPDPAKVDRHENQFDSAQYWSRQERQMSPDTIPSYMATTQSAKAKARSQGPVKQRVTAGSQSQWNGNPSTKRRGSLATSGFDSSSSGGGTVTYLGPRSPSPMGNGFPTQIRRHSGYSPDSSGGDYLGSL</sequence>
<evidence type="ECO:0000256" key="3">
    <source>
        <dbReference type="ARBA" id="ARBA00024378"/>
    </source>
</evidence>
<dbReference type="InterPro" id="IPR025064">
    <property type="entry name" value="DUF4005"/>
</dbReference>
<keyword evidence="7" id="KW-1185">Reference proteome</keyword>